<keyword evidence="2" id="KW-0472">Membrane</keyword>
<feature type="compositionally biased region" description="Polar residues" evidence="1">
    <location>
        <begin position="360"/>
        <end position="382"/>
    </location>
</feature>
<comment type="caution">
    <text evidence="4">The sequence shown here is derived from an EMBL/GenBank/DDBJ whole genome shotgun (WGS) entry which is preliminary data.</text>
</comment>
<keyword evidence="3" id="KW-0732">Signal</keyword>
<feature type="compositionally biased region" description="Polar residues" evidence="1">
    <location>
        <begin position="230"/>
        <end position="240"/>
    </location>
</feature>
<feature type="signal peptide" evidence="3">
    <location>
        <begin position="1"/>
        <end position="20"/>
    </location>
</feature>
<feature type="region of interest" description="Disordered" evidence="1">
    <location>
        <begin position="297"/>
        <end position="427"/>
    </location>
</feature>
<feature type="chain" id="PRO_5034165941" evidence="3">
    <location>
        <begin position="21"/>
        <end position="427"/>
    </location>
</feature>
<evidence type="ECO:0000313" key="4">
    <source>
        <dbReference type="EMBL" id="KAF5369099.1"/>
    </source>
</evidence>
<evidence type="ECO:0000256" key="2">
    <source>
        <dbReference type="SAM" id="Phobius"/>
    </source>
</evidence>
<organism evidence="4 5">
    <name type="scientific">Tetrapyrgos nigripes</name>
    <dbReference type="NCBI Taxonomy" id="182062"/>
    <lineage>
        <taxon>Eukaryota</taxon>
        <taxon>Fungi</taxon>
        <taxon>Dikarya</taxon>
        <taxon>Basidiomycota</taxon>
        <taxon>Agaricomycotina</taxon>
        <taxon>Agaricomycetes</taxon>
        <taxon>Agaricomycetidae</taxon>
        <taxon>Agaricales</taxon>
        <taxon>Marasmiineae</taxon>
        <taxon>Marasmiaceae</taxon>
        <taxon>Tetrapyrgos</taxon>
    </lineage>
</organism>
<dbReference type="Proteomes" id="UP000559256">
    <property type="component" value="Unassembled WGS sequence"/>
</dbReference>
<feature type="transmembrane region" description="Helical" evidence="2">
    <location>
        <begin position="267"/>
        <end position="289"/>
    </location>
</feature>
<dbReference type="PANTHER" id="PTHR37487:SF3">
    <property type="entry name" value="CLEAVAGE_POLYADENYLATION SPECIFICITY FACTOR A SUBUNIT N-TERMINAL DOMAIN-CONTAINING PROTEIN"/>
    <property type="match status" value="1"/>
</dbReference>
<dbReference type="OrthoDB" id="3267813at2759"/>
<evidence type="ECO:0000256" key="1">
    <source>
        <dbReference type="SAM" id="MobiDB-lite"/>
    </source>
</evidence>
<feature type="region of interest" description="Disordered" evidence="1">
    <location>
        <begin position="230"/>
        <end position="261"/>
    </location>
</feature>
<keyword evidence="5" id="KW-1185">Reference proteome</keyword>
<keyword evidence="2" id="KW-1133">Transmembrane helix</keyword>
<gene>
    <name evidence="4" type="ORF">D9758_003079</name>
</gene>
<feature type="compositionally biased region" description="Gly residues" evidence="1">
    <location>
        <begin position="250"/>
        <end position="261"/>
    </location>
</feature>
<evidence type="ECO:0000256" key="3">
    <source>
        <dbReference type="SAM" id="SignalP"/>
    </source>
</evidence>
<evidence type="ECO:0000313" key="5">
    <source>
        <dbReference type="Proteomes" id="UP000559256"/>
    </source>
</evidence>
<keyword evidence="2" id="KW-0812">Transmembrane</keyword>
<dbReference type="PANTHER" id="PTHR37487">
    <property type="entry name" value="CHROMOSOME 1, WHOLE GENOME SHOTGUN SEQUENCE"/>
    <property type="match status" value="1"/>
</dbReference>
<dbReference type="AlphaFoldDB" id="A0A8H5LTT7"/>
<sequence>MLSLTLSAAVALSLPDLINAYSWQWQSVPNQCGNIDIQVSGGSPPYRVLIIPSGSSPLPNNIEVRKIIDQPSDSSSISFKLPYPADSQFVAVVSDSTGFGSGGASAAINVADSNDSSCFDASQNVQGKWFFNLDPPQQIVQCQPTRIWWTPGNVTGQPTFFGVIPQGNTFVIPVSNVQNEDGTGTGFNWTTNIRSGTTLHIIANDNTGNGTGGSSRNTVLDSLFQDSSCLSSNSPTTTSGPVAGGSLPDGSGGGSSSSSGGGTNTGAIVGGVIGGVVLIIAVLLALFFWRRRNREHRTSEKRQVDLLQAEAEDDRPGRQELPQYYQPEPFIVPDPSSDTASYRMTAYTDAASEGRPLSTDYDTSSRSGTPDPSGAASSSVGTRKTAPRTFRPVNIIQHDDAGPSEQGGKEEEPETIELPPAYTNIRK</sequence>
<protein>
    <submittedName>
        <fullName evidence="4">Uncharacterized protein</fullName>
    </submittedName>
</protein>
<reference evidence="4 5" key="1">
    <citation type="journal article" date="2020" name="ISME J.">
        <title>Uncovering the hidden diversity of litter-decomposition mechanisms in mushroom-forming fungi.</title>
        <authorList>
            <person name="Floudas D."/>
            <person name="Bentzer J."/>
            <person name="Ahren D."/>
            <person name="Johansson T."/>
            <person name="Persson P."/>
            <person name="Tunlid A."/>
        </authorList>
    </citation>
    <scope>NUCLEOTIDE SEQUENCE [LARGE SCALE GENOMIC DNA]</scope>
    <source>
        <strain evidence="4 5">CBS 291.85</strain>
    </source>
</reference>
<proteinExistence type="predicted"/>
<dbReference type="EMBL" id="JAACJM010000014">
    <property type="protein sequence ID" value="KAF5369099.1"/>
    <property type="molecule type" value="Genomic_DNA"/>
</dbReference>
<accession>A0A8H5LTT7</accession>
<name>A0A8H5LTT7_9AGAR</name>